<dbReference type="EMBL" id="AF148139">
    <property type="protein sequence ID" value="AAD31535.1"/>
    <property type="molecule type" value="Genomic_DNA"/>
</dbReference>
<organism evidence="1">
    <name type="scientific">Banana bunchy top virus</name>
    <name type="common">BBTV</name>
    <dbReference type="NCBI Taxonomy" id="12585"/>
    <lineage>
        <taxon>Viruses</taxon>
        <taxon>Monodnaviria</taxon>
        <taxon>Shotokuvirae</taxon>
        <taxon>Cressdnaviricota</taxon>
        <taxon>Arfiviricetes</taxon>
        <taxon>Mulpavirales</taxon>
        <taxon>Nanoviridae</taxon>
        <taxon>Babuvirus</taxon>
        <taxon>Babuvirus musae</taxon>
    </lineage>
</organism>
<proteinExistence type="predicted"/>
<organismHost>
    <name type="scientific">Musa</name>
    <dbReference type="NCBI Taxonomy" id="4640"/>
</organismHost>
<accession>Q9WI99</accession>
<name>Q9WI99_BBTV</name>
<evidence type="ECO:0000313" key="1">
    <source>
        <dbReference type="EMBL" id="AAD31535.1"/>
    </source>
</evidence>
<protein>
    <submittedName>
        <fullName evidence="1">Uncharacterized protein</fullName>
    </submittedName>
</protein>
<sequence length="98" mass="11210">MGFLLAHLLNWAGFCHFTKARSRISIMSRAELKGCFASKKPKLRLRIQYATEYLLISESLPKTIRAKAESRSDGLGGITIQDLYSWMRLEEDIIGFSR</sequence>
<reference evidence="1" key="1">
    <citation type="submission" date="1999-05" db="EMBL/GenBank/DDBJ databases">
        <title>Molecular characterization of Banana Bunchy Top Virus from Egypt.</title>
        <authorList>
            <person name="Rezk A.A."/>
            <person name="Nakhla M.K."/>
            <person name="Abo El-Abbas F."/>
            <person name="El-Hammady M."/>
            <person name="Mazyad H.M."/>
            <person name="Maxwell D.P."/>
        </authorList>
    </citation>
    <scope>NUCLEOTIDE SEQUENCE</scope>
</reference>